<dbReference type="InterPro" id="IPR013862">
    <property type="entry name" value="Kei1"/>
</dbReference>
<evidence type="ECO:0000313" key="3">
    <source>
        <dbReference type="EMBL" id="CDO53975.1"/>
    </source>
</evidence>
<organism evidence="3 4">
    <name type="scientific">Geotrichum candidum</name>
    <name type="common">Oospora lactis</name>
    <name type="synonym">Dipodascus geotrichum</name>
    <dbReference type="NCBI Taxonomy" id="1173061"/>
    <lineage>
        <taxon>Eukaryota</taxon>
        <taxon>Fungi</taxon>
        <taxon>Dikarya</taxon>
        <taxon>Ascomycota</taxon>
        <taxon>Saccharomycotina</taxon>
        <taxon>Dipodascomycetes</taxon>
        <taxon>Dipodascales</taxon>
        <taxon>Dipodascaceae</taxon>
        <taxon>Geotrichum</taxon>
    </lineage>
</organism>
<comment type="caution">
    <text evidence="3">The sequence shown here is derived from an EMBL/GenBank/DDBJ whole genome shotgun (WGS) entry which is preliminary data.</text>
</comment>
<dbReference type="Proteomes" id="UP000242525">
    <property type="component" value="Unassembled WGS sequence"/>
</dbReference>
<evidence type="ECO:0000256" key="2">
    <source>
        <dbReference type="SAM" id="Phobius"/>
    </source>
</evidence>
<keyword evidence="2" id="KW-0472">Membrane</keyword>
<feature type="transmembrane region" description="Helical" evidence="2">
    <location>
        <begin position="147"/>
        <end position="168"/>
    </location>
</feature>
<dbReference type="Pfam" id="PF08552">
    <property type="entry name" value="Kei1"/>
    <property type="match status" value="1"/>
</dbReference>
<keyword evidence="4" id="KW-1185">Reference proteome</keyword>
<dbReference type="PANTHER" id="PTHR28077:SF1">
    <property type="entry name" value="INOSITOL PHOSPHORYLCERAMIDE SYNTHASE REGULATORY SUBUNIT KEI1"/>
    <property type="match status" value="1"/>
</dbReference>
<dbReference type="GO" id="GO:0006673">
    <property type="term" value="P:inositol phosphoceramide metabolic process"/>
    <property type="evidence" value="ECO:0007669"/>
    <property type="project" value="InterPro"/>
</dbReference>
<evidence type="ECO:0000256" key="1">
    <source>
        <dbReference type="SAM" id="MobiDB-lite"/>
    </source>
</evidence>
<dbReference type="OrthoDB" id="3338076at2759"/>
<gene>
    <name evidence="3" type="ORF">BN980_GECA06s02749g</name>
</gene>
<dbReference type="GO" id="GO:0070916">
    <property type="term" value="C:inositol phosphoceramide synthase complex"/>
    <property type="evidence" value="ECO:0007669"/>
    <property type="project" value="TreeGrafter"/>
</dbReference>
<protein>
    <submittedName>
        <fullName evidence="3">Similar to Saccharomyces cerevisiae YDR367W KEI1 Component of inositol phosphorylceramide (IPC) synthase</fullName>
    </submittedName>
</protein>
<sequence>MFSIIPKKFLFVLPLHLGAEVIISFGILNKVSGFYGLASLLTGHPISVMEWILNIWSLVLLTMFIVGYRAIRNRKALALLSFTHFYIVDTLFSIAFTIFFCVKWFKIQRHTKTSTVIYSTRDASTATTATNLFSDSATLAQESATSIILTVFVLLARIYFAFIIVGYARQLIRQQNLRRYNGSPKGSWSAILQQALLTPCEYFWTGFTSSSSSTSASSPLMSGNGNDVDEDRIPLSDTKYEDEEESLVRSSR</sequence>
<dbReference type="GO" id="GO:0000139">
    <property type="term" value="C:Golgi membrane"/>
    <property type="evidence" value="ECO:0007669"/>
    <property type="project" value="TreeGrafter"/>
</dbReference>
<proteinExistence type="predicted"/>
<dbReference type="EMBL" id="CCBN010000006">
    <property type="protein sequence ID" value="CDO53975.1"/>
    <property type="molecule type" value="Genomic_DNA"/>
</dbReference>
<keyword evidence="2" id="KW-0812">Transmembrane</keyword>
<evidence type="ECO:0000313" key="4">
    <source>
        <dbReference type="Proteomes" id="UP000242525"/>
    </source>
</evidence>
<dbReference type="GO" id="GO:0070917">
    <property type="term" value="F:inositol phosphoceramide synthase regulator activity"/>
    <property type="evidence" value="ECO:0007669"/>
    <property type="project" value="InterPro"/>
</dbReference>
<feature type="transmembrane region" description="Helical" evidence="2">
    <location>
        <begin position="9"/>
        <end position="28"/>
    </location>
</feature>
<dbReference type="AlphaFoldDB" id="A0A0J9X931"/>
<accession>A0A0J9X931</accession>
<keyword evidence="2" id="KW-1133">Transmembrane helix</keyword>
<feature type="transmembrane region" description="Helical" evidence="2">
    <location>
        <begin position="48"/>
        <end position="71"/>
    </location>
</feature>
<dbReference type="STRING" id="1173061.A0A0J9X931"/>
<name>A0A0J9X931_GEOCN</name>
<reference evidence="3" key="1">
    <citation type="submission" date="2014-03" db="EMBL/GenBank/DDBJ databases">
        <authorList>
            <person name="Casaregola S."/>
        </authorList>
    </citation>
    <scope>NUCLEOTIDE SEQUENCE [LARGE SCALE GENOMIC DNA]</scope>
    <source>
        <strain evidence="3">CLIB 918</strain>
    </source>
</reference>
<feature type="transmembrane region" description="Helical" evidence="2">
    <location>
        <begin position="83"/>
        <end position="105"/>
    </location>
</feature>
<feature type="region of interest" description="Disordered" evidence="1">
    <location>
        <begin position="210"/>
        <end position="252"/>
    </location>
</feature>
<dbReference type="PANTHER" id="PTHR28077">
    <property type="entry name" value="INOSITOL PHOSPHORYLCERAMIDE SYNTHASE REGULATORY SUBUNIT KEI1"/>
    <property type="match status" value="1"/>
</dbReference>